<evidence type="ECO:0000313" key="1">
    <source>
        <dbReference type="EMBL" id="KAL2506132.1"/>
    </source>
</evidence>
<protein>
    <submittedName>
        <fullName evidence="1">Uncharacterized protein</fullName>
    </submittedName>
</protein>
<dbReference type="AlphaFoldDB" id="A0ABD1T0A2"/>
<accession>A0ABD1T0A2</accession>
<dbReference type="EMBL" id="JBFOLK010000006">
    <property type="protein sequence ID" value="KAL2506132.1"/>
    <property type="molecule type" value="Genomic_DNA"/>
</dbReference>
<reference evidence="2" key="1">
    <citation type="submission" date="2024-07" db="EMBL/GenBank/DDBJ databases">
        <title>Two chromosome-level genome assemblies of Korean endemic species Abeliophyllum distichum and Forsythia ovata (Oleaceae).</title>
        <authorList>
            <person name="Jang H."/>
        </authorList>
    </citation>
    <scope>NUCLEOTIDE SEQUENCE [LARGE SCALE GENOMIC DNA]</scope>
</reference>
<dbReference type="Proteomes" id="UP001604336">
    <property type="component" value="Unassembled WGS sequence"/>
</dbReference>
<evidence type="ECO:0000313" key="2">
    <source>
        <dbReference type="Proteomes" id="UP001604336"/>
    </source>
</evidence>
<name>A0ABD1T0A2_9LAMI</name>
<keyword evidence="2" id="KW-1185">Reference proteome</keyword>
<gene>
    <name evidence="1" type="ORF">Adt_21753</name>
</gene>
<sequence length="104" mass="12091">MIRASVLTEKPMWIVFPHDPTRLSHRLHTNDATSQFSFDSRYRKISTINSSDKTAFSTTNYSILGRVTREKEMTMSSSYIRTRLVSQSISVYIVHRMCVDSIRI</sequence>
<comment type="caution">
    <text evidence="1">The sequence shown here is derived from an EMBL/GenBank/DDBJ whole genome shotgun (WGS) entry which is preliminary data.</text>
</comment>
<proteinExistence type="predicted"/>
<organism evidence="1 2">
    <name type="scientific">Abeliophyllum distichum</name>
    <dbReference type="NCBI Taxonomy" id="126358"/>
    <lineage>
        <taxon>Eukaryota</taxon>
        <taxon>Viridiplantae</taxon>
        <taxon>Streptophyta</taxon>
        <taxon>Embryophyta</taxon>
        <taxon>Tracheophyta</taxon>
        <taxon>Spermatophyta</taxon>
        <taxon>Magnoliopsida</taxon>
        <taxon>eudicotyledons</taxon>
        <taxon>Gunneridae</taxon>
        <taxon>Pentapetalae</taxon>
        <taxon>asterids</taxon>
        <taxon>lamiids</taxon>
        <taxon>Lamiales</taxon>
        <taxon>Oleaceae</taxon>
        <taxon>Forsythieae</taxon>
        <taxon>Abeliophyllum</taxon>
    </lineage>
</organism>